<proteinExistence type="predicted"/>
<name>A0A8S5S7B0_9CAUD</name>
<feature type="region of interest" description="Disordered" evidence="1">
    <location>
        <begin position="23"/>
        <end position="42"/>
    </location>
</feature>
<evidence type="ECO:0000313" key="2">
    <source>
        <dbReference type="EMBL" id="DAF46699.1"/>
    </source>
</evidence>
<protein>
    <submittedName>
        <fullName evidence="2">Uncharacterized protein</fullName>
    </submittedName>
</protein>
<organism evidence="2">
    <name type="scientific">Siphoviridae sp. ctAFE3</name>
    <dbReference type="NCBI Taxonomy" id="2827796"/>
    <lineage>
        <taxon>Viruses</taxon>
        <taxon>Duplodnaviria</taxon>
        <taxon>Heunggongvirae</taxon>
        <taxon>Uroviricota</taxon>
        <taxon>Caudoviricetes</taxon>
    </lineage>
</organism>
<evidence type="ECO:0000256" key="1">
    <source>
        <dbReference type="SAM" id="MobiDB-lite"/>
    </source>
</evidence>
<reference evidence="2" key="1">
    <citation type="journal article" date="2021" name="Proc. Natl. Acad. Sci. U.S.A.">
        <title>A Catalog of Tens of Thousands of Viruses from Human Metagenomes Reveals Hidden Associations with Chronic Diseases.</title>
        <authorList>
            <person name="Tisza M.J."/>
            <person name="Buck C.B."/>
        </authorList>
    </citation>
    <scope>NUCLEOTIDE SEQUENCE</scope>
    <source>
        <strain evidence="2">CtAFE3</strain>
    </source>
</reference>
<accession>A0A8S5S7B0</accession>
<sequence>MFDYSLEYVFYMINKYIEDNYSQNEQQPKDEEIKEMNFSNML</sequence>
<dbReference type="EMBL" id="BK032542">
    <property type="protein sequence ID" value="DAF46699.1"/>
    <property type="molecule type" value="Genomic_DNA"/>
</dbReference>